<sequence length="858" mass="97012">MEIKVPELSLVVLIGVSGSGKSSFAKKLFKRTEILSSDECRALVSDDENNQASTNDAFDVLYYVAGKRLKNGLLTVVDATNVQKESRKGLIELARTYHCLPVAIVLDLSEKVCEERNLSRPDRNFGGHVIRQQNQQLKKSIRGLKDEGFRQIYILKSLEEVDSVLEIKREKLYNDKKCETGPFDIVGDVHGCFDELQELLSKLGYTINQVEVTDKNFGFNVIAPKSRKAIFVGDLVDRGPDSPSVLRLVMSMVNSGVAFCVPGNHDLKLQKYLNGKQVQLKHGLEVTVQQLENETSEFKKSVEQFLYSLISHYVFDDGRLVVAHAGLKEEMQGRGSGAVRSFCMYGETTGEIDEFGLPVRHNWAKEYRGKAKVVYGHTPVPEAEWLNRTIDIDTGCVFGGKLTALRYPEEELVSVKAKRVYCEPIKPLDFNESEYKLSSQQEYDDLLNIEDVTGKRIVQTRLRNNITIREENSIAALEVMSRFAINPKWLIYLPPTMSPCATSELPEFLEHPAQALNYYKKRGVEKIICEEKHMGSRAVLVICKDEATAIKRFGIENEGNGVCYTRTGRNFFNDSEIEKAFIARVNQCLTNTNFWDKFNTDWVCLDAELMPWSAKAQALLKDQYASVGSAAGGALPVVEQALQMALYRGVKDALPSLEKFVIKNKAIDKYVKAYQNYCWTVESIDDYKLAPFHILATEGEVHVDKTHEWHMTNIEEICQGDFKLFMATPYKIVDLKDQSSFDEAVQWWLDLTSKGGEGMVVKPYDFIAYGSDGLLQPAVKCRGSEYLRIIYGPEYDAPGNIDRLKNRGLSRKQSLALREFALGVEGLERFVNKEPLRRIHESVFGILALESEDVDPRL</sequence>
<dbReference type="EMBL" id="FQUU01000020">
    <property type="protein sequence ID" value="SHF84259.1"/>
    <property type="molecule type" value="Genomic_DNA"/>
</dbReference>
<evidence type="ECO:0000313" key="4">
    <source>
        <dbReference type="Proteomes" id="UP000184048"/>
    </source>
</evidence>
<dbReference type="Proteomes" id="UP000184048">
    <property type="component" value="Unassembled WGS sequence"/>
</dbReference>
<dbReference type="Pfam" id="PF13671">
    <property type="entry name" value="AAA_33"/>
    <property type="match status" value="1"/>
</dbReference>
<evidence type="ECO:0000259" key="2">
    <source>
        <dbReference type="Pfam" id="PF16542"/>
    </source>
</evidence>
<name>A0A1M5EYJ0_9BACT</name>
<dbReference type="InterPro" id="IPR027417">
    <property type="entry name" value="P-loop_NTPase"/>
</dbReference>
<dbReference type="STRING" id="1121884.SAMN02745131_03678"/>
<dbReference type="RefSeq" id="WP_217653027.1">
    <property type="nucleotide sequence ID" value="NZ_FQUU01000020.1"/>
</dbReference>
<dbReference type="GO" id="GO:0016301">
    <property type="term" value="F:kinase activity"/>
    <property type="evidence" value="ECO:0007669"/>
    <property type="project" value="UniProtKB-KW"/>
</dbReference>
<dbReference type="Gene3D" id="3.30.470.30">
    <property type="entry name" value="DNA ligase/mRNA capping enzyme"/>
    <property type="match status" value="2"/>
</dbReference>
<protein>
    <submittedName>
        <fullName evidence="3">Polynucleotide kinase-phosphatase</fullName>
    </submittedName>
</protein>
<dbReference type="InterPro" id="IPR006186">
    <property type="entry name" value="Ser/Thr-sp_prot-phosphatase"/>
</dbReference>
<gene>
    <name evidence="3" type="ORF">SAMN02745131_03678</name>
</gene>
<evidence type="ECO:0000259" key="1">
    <source>
        <dbReference type="Pfam" id="PF00149"/>
    </source>
</evidence>
<dbReference type="PANTHER" id="PTHR42850:SF7">
    <property type="entry name" value="BIS(5'-NUCLEOSYL)-TETRAPHOSPHATASE PRPE [ASYMMETRICAL]"/>
    <property type="match status" value="1"/>
</dbReference>
<dbReference type="GO" id="GO:0016791">
    <property type="term" value="F:phosphatase activity"/>
    <property type="evidence" value="ECO:0007669"/>
    <property type="project" value="TreeGrafter"/>
</dbReference>
<dbReference type="AlphaFoldDB" id="A0A1M5EYJ0"/>
<dbReference type="Gene3D" id="3.60.21.10">
    <property type="match status" value="1"/>
</dbReference>
<reference evidence="3 4" key="1">
    <citation type="submission" date="2016-11" db="EMBL/GenBank/DDBJ databases">
        <authorList>
            <person name="Jaros S."/>
            <person name="Januszkiewicz K."/>
            <person name="Wedrychowicz H."/>
        </authorList>
    </citation>
    <scope>NUCLEOTIDE SEQUENCE [LARGE SCALE GENOMIC DNA]</scope>
    <source>
        <strain evidence="3 4">DSM 18119</strain>
    </source>
</reference>
<dbReference type="PANTHER" id="PTHR42850">
    <property type="entry name" value="METALLOPHOSPHOESTERASE"/>
    <property type="match status" value="1"/>
</dbReference>
<organism evidence="3 4">
    <name type="scientific">Flavisolibacter ginsengisoli DSM 18119</name>
    <dbReference type="NCBI Taxonomy" id="1121884"/>
    <lineage>
        <taxon>Bacteria</taxon>
        <taxon>Pseudomonadati</taxon>
        <taxon>Bacteroidota</taxon>
        <taxon>Chitinophagia</taxon>
        <taxon>Chitinophagales</taxon>
        <taxon>Chitinophagaceae</taxon>
        <taxon>Flavisolibacter</taxon>
    </lineage>
</organism>
<keyword evidence="3" id="KW-0808">Transferase</keyword>
<dbReference type="Pfam" id="PF00149">
    <property type="entry name" value="Metallophos"/>
    <property type="match status" value="1"/>
</dbReference>
<dbReference type="InterPro" id="IPR029052">
    <property type="entry name" value="Metallo-depent_PP-like"/>
</dbReference>
<feature type="domain" description="Calcineurin-like phosphoesterase" evidence="1">
    <location>
        <begin position="182"/>
        <end position="381"/>
    </location>
</feature>
<keyword evidence="3" id="KW-0418">Kinase</keyword>
<dbReference type="CDD" id="cd07423">
    <property type="entry name" value="MPP_Prp_like"/>
    <property type="match status" value="1"/>
</dbReference>
<feature type="domain" description="Polynucleotide kinase-phosphatase ligase" evidence="2">
    <location>
        <begin position="475"/>
        <end position="852"/>
    </location>
</feature>
<dbReference type="SUPFAM" id="SSF56091">
    <property type="entry name" value="DNA ligase/mRNA capping enzyme, catalytic domain"/>
    <property type="match status" value="1"/>
</dbReference>
<dbReference type="SUPFAM" id="SSF52540">
    <property type="entry name" value="P-loop containing nucleoside triphosphate hydrolases"/>
    <property type="match status" value="1"/>
</dbReference>
<proteinExistence type="predicted"/>
<dbReference type="NCBIfam" id="TIGR04075">
    <property type="entry name" value="bacter_Pnkp"/>
    <property type="match status" value="1"/>
</dbReference>
<dbReference type="InterPro" id="IPR041780">
    <property type="entry name" value="MPP_PrpE-like"/>
</dbReference>
<accession>A0A1M5EYJ0</accession>
<evidence type="ECO:0000313" key="3">
    <source>
        <dbReference type="EMBL" id="SHF84259.1"/>
    </source>
</evidence>
<dbReference type="Pfam" id="PF16542">
    <property type="entry name" value="PNKP_ligase"/>
    <property type="match status" value="1"/>
</dbReference>
<dbReference type="InterPro" id="IPR024028">
    <property type="entry name" value="PNKP_bac"/>
</dbReference>
<dbReference type="InterPro" id="IPR050126">
    <property type="entry name" value="Ap4A_hydrolase"/>
</dbReference>
<dbReference type="InterPro" id="IPR032380">
    <property type="entry name" value="PNKP_ligase_dom"/>
</dbReference>
<dbReference type="SUPFAM" id="SSF56300">
    <property type="entry name" value="Metallo-dependent phosphatases"/>
    <property type="match status" value="1"/>
</dbReference>
<dbReference type="Gene3D" id="3.40.50.300">
    <property type="entry name" value="P-loop containing nucleotide triphosphate hydrolases"/>
    <property type="match status" value="1"/>
</dbReference>
<dbReference type="PRINTS" id="PR00114">
    <property type="entry name" value="STPHPHTASE"/>
</dbReference>
<dbReference type="GO" id="GO:0005737">
    <property type="term" value="C:cytoplasm"/>
    <property type="evidence" value="ECO:0007669"/>
    <property type="project" value="TreeGrafter"/>
</dbReference>
<keyword evidence="4" id="KW-1185">Reference proteome</keyword>
<dbReference type="InterPro" id="IPR004843">
    <property type="entry name" value="Calcineurin-like_PHP"/>
</dbReference>